<feature type="domain" description="TonB-dependent receptor plug" evidence="8">
    <location>
        <begin position="139"/>
        <end position="254"/>
    </location>
</feature>
<keyword evidence="4 7" id="KW-0812">Transmembrane</keyword>
<keyword evidence="5 7" id="KW-0472">Membrane</keyword>
<dbReference type="EMBL" id="JACHKT010000001">
    <property type="protein sequence ID" value="MBB6001371.1"/>
    <property type="molecule type" value="Genomic_DNA"/>
</dbReference>
<evidence type="ECO:0000256" key="5">
    <source>
        <dbReference type="ARBA" id="ARBA00023136"/>
    </source>
</evidence>
<comment type="similarity">
    <text evidence="7">Belongs to the TonB-dependent receptor family.</text>
</comment>
<gene>
    <name evidence="9" type="ORF">HNP25_000010</name>
</gene>
<dbReference type="InterPro" id="IPR039426">
    <property type="entry name" value="TonB-dep_rcpt-like"/>
</dbReference>
<dbReference type="Pfam" id="PF07715">
    <property type="entry name" value="Plug"/>
    <property type="match status" value="1"/>
</dbReference>
<dbReference type="RefSeq" id="WP_184128223.1">
    <property type="nucleotide sequence ID" value="NZ_JACHKT010000001.1"/>
</dbReference>
<dbReference type="InterPro" id="IPR036942">
    <property type="entry name" value="Beta-barrel_TonB_sf"/>
</dbReference>
<dbReference type="SUPFAM" id="SSF49464">
    <property type="entry name" value="Carboxypeptidase regulatory domain-like"/>
    <property type="match status" value="1"/>
</dbReference>
<evidence type="ECO:0000313" key="10">
    <source>
        <dbReference type="Proteomes" id="UP000524404"/>
    </source>
</evidence>
<evidence type="ECO:0000256" key="4">
    <source>
        <dbReference type="ARBA" id="ARBA00022692"/>
    </source>
</evidence>
<dbReference type="GO" id="GO:0009279">
    <property type="term" value="C:cell outer membrane"/>
    <property type="evidence" value="ECO:0007669"/>
    <property type="project" value="UniProtKB-SubCell"/>
</dbReference>
<protein>
    <submittedName>
        <fullName evidence="9">TonB-linked SusC/RagA family outer membrane protein</fullName>
    </submittedName>
</protein>
<accession>A0A841EPL5</accession>
<keyword evidence="2 7" id="KW-0813">Transport</keyword>
<dbReference type="PROSITE" id="PS52016">
    <property type="entry name" value="TONB_DEPENDENT_REC_3"/>
    <property type="match status" value="1"/>
</dbReference>
<dbReference type="InterPro" id="IPR023997">
    <property type="entry name" value="TonB-dep_OMP_SusC/RagA_CS"/>
</dbReference>
<evidence type="ECO:0000256" key="2">
    <source>
        <dbReference type="ARBA" id="ARBA00022448"/>
    </source>
</evidence>
<evidence type="ECO:0000313" key="9">
    <source>
        <dbReference type="EMBL" id="MBB6001371.1"/>
    </source>
</evidence>
<dbReference type="Gene3D" id="2.40.170.20">
    <property type="entry name" value="TonB-dependent receptor, beta-barrel domain"/>
    <property type="match status" value="1"/>
</dbReference>
<comment type="subcellular location">
    <subcellularLocation>
        <location evidence="1 7">Cell outer membrane</location>
        <topology evidence="1 7">Multi-pass membrane protein</topology>
    </subcellularLocation>
</comment>
<dbReference type="InterPro" id="IPR008969">
    <property type="entry name" value="CarboxyPept-like_regulatory"/>
</dbReference>
<evidence type="ECO:0000256" key="6">
    <source>
        <dbReference type="ARBA" id="ARBA00023237"/>
    </source>
</evidence>
<evidence type="ECO:0000256" key="1">
    <source>
        <dbReference type="ARBA" id="ARBA00004571"/>
    </source>
</evidence>
<dbReference type="Proteomes" id="UP000524404">
    <property type="component" value="Unassembled WGS sequence"/>
</dbReference>
<keyword evidence="3 7" id="KW-1134">Transmembrane beta strand</keyword>
<proteinExistence type="inferred from homology"/>
<dbReference type="AlphaFoldDB" id="A0A841EPL5"/>
<dbReference type="Gene3D" id="2.60.40.1120">
    <property type="entry name" value="Carboxypeptidase-like, regulatory domain"/>
    <property type="match status" value="1"/>
</dbReference>
<sequence>MKTTFQSSSPPKVGKNLSIKLLFMLLMFVFQINEISAQKATVQLQKITGKIVSSQDNQPVPGASILVKGTTAGSTANALGEFSIEAGSNATLLITSVGYSSQEVKVAGRLKINITLVENISSLDEVVVVGYGSQKTRYLSGSQTNIGESEIKRTVNTSLDQALQGRAANVYVASNSGKPGGASSVYIRGVSSINGNTQPMYVIDGVQIVPPNNTESDGQSNILASLNPDDIESMNVLTGPSAQSIYGSKASNGVIVVTTKKGKAGDTRINFTSMYNFQTLPNQLPVMNLREYAIYSNAWADVSGYGRQAEFADPSILGEGTNWQTALFKTAAMKKQQLSLSGGNDKTTYYLSVELLNQEGLAPNSGFDRKSLRLNVENKLRSYLKVGTNLSLSGTNENLSIGDDQIISTAIQQSPATPLKNGDGSWGGPQNVTPNTPSYVFVTNPVALAYTNSNVYKRISTFGAIYADLTFLKDFVFHAEFNGTYGNDTRAIFNPSYQFGVNNITIGATNPVTSSRRIAGNSYYWSTNQRLNYSKRFQKHDINVTVGHESQYGFSENLSGSVTGFTSNNIPELSAGTKSTAITDSYRDASSQESYFTRLGYIFDDKYIVQATYRADASSNFGPNNRWGFFPSVSAAWIVSRESFMKSVSSIDEMKLRVEMGSTGNQYYGKPIYAALNAIPTQTGQGFLAANFANPDLKWESTQSYNIGFDLHAFKNRVQIVFDAYLRKTSNLITELPLPAYAGTTGTGAIAAPVVNLGDLENKGLGISVNTVPIEGKSTGSLTWKSGFNISFDRNKLLKLNTERAFASRKPWFTDVISRSDIGQPLWQFYAYKYAGIFQNYQELVNSPIPKDIPRSETGVWVGDVKFVDVDGDGVIDSPDRTIIGNPWPKFTFGINNSFSYRNFDLTIFMQGTYGNQIFNQLKLNNSGFTNLIRGAYKEVINFARPSSFDETAQLLNPGTSVPRVGNTPNGNNRATDKFIEDGSYLRAKNITLTYNLPKAILKKYLPINGLRLTAGVQNAFTITKYTGYDPEVGNAANVPGFDNGRYPSSRMYTFSLSADF</sequence>
<keyword evidence="6 7" id="KW-0998">Cell outer membrane</keyword>
<evidence type="ECO:0000256" key="7">
    <source>
        <dbReference type="PROSITE-ProRule" id="PRU01360"/>
    </source>
</evidence>
<reference evidence="9 10" key="1">
    <citation type="submission" date="2020-08" db="EMBL/GenBank/DDBJ databases">
        <title>Functional genomics of gut bacteria from endangered species of beetles.</title>
        <authorList>
            <person name="Carlos-Shanley C."/>
        </authorList>
    </citation>
    <scope>NUCLEOTIDE SEQUENCE [LARGE SCALE GENOMIC DNA]</scope>
    <source>
        <strain evidence="9 10">S00070</strain>
    </source>
</reference>
<dbReference type="Pfam" id="PF13715">
    <property type="entry name" value="CarbopepD_reg_2"/>
    <property type="match status" value="1"/>
</dbReference>
<evidence type="ECO:0000256" key="3">
    <source>
        <dbReference type="ARBA" id="ARBA00022452"/>
    </source>
</evidence>
<evidence type="ECO:0000259" key="8">
    <source>
        <dbReference type="Pfam" id="PF07715"/>
    </source>
</evidence>
<dbReference type="InterPro" id="IPR023996">
    <property type="entry name" value="TonB-dep_OMP_SusC/RagA"/>
</dbReference>
<dbReference type="InterPro" id="IPR037066">
    <property type="entry name" value="Plug_dom_sf"/>
</dbReference>
<dbReference type="NCBIfam" id="TIGR04056">
    <property type="entry name" value="OMP_RagA_SusC"/>
    <property type="match status" value="1"/>
</dbReference>
<comment type="caution">
    <text evidence="9">The sequence shown here is derived from an EMBL/GenBank/DDBJ whole genome shotgun (WGS) entry which is preliminary data.</text>
</comment>
<dbReference type="InterPro" id="IPR012910">
    <property type="entry name" value="Plug_dom"/>
</dbReference>
<dbReference type="Gene3D" id="2.170.130.10">
    <property type="entry name" value="TonB-dependent receptor, plug domain"/>
    <property type="match status" value="1"/>
</dbReference>
<dbReference type="SUPFAM" id="SSF56935">
    <property type="entry name" value="Porins"/>
    <property type="match status" value="1"/>
</dbReference>
<dbReference type="NCBIfam" id="TIGR04057">
    <property type="entry name" value="SusC_RagA_signa"/>
    <property type="match status" value="1"/>
</dbReference>
<organism evidence="9 10">
    <name type="scientific">Arcicella rosea</name>
    <dbReference type="NCBI Taxonomy" id="502909"/>
    <lineage>
        <taxon>Bacteria</taxon>
        <taxon>Pseudomonadati</taxon>
        <taxon>Bacteroidota</taxon>
        <taxon>Cytophagia</taxon>
        <taxon>Cytophagales</taxon>
        <taxon>Flectobacillaceae</taxon>
        <taxon>Arcicella</taxon>
    </lineage>
</organism>
<name>A0A841EPL5_9BACT</name>
<keyword evidence="10" id="KW-1185">Reference proteome</keyword>